<gene>
    <name evidence="1" type="ORF">OVA965_LOCUS6300</name>
    <name evidence="2" type="ORF">TMI583_LOCUS6296</name>
</gene>
<name>A0A8S2H9R5_9BILA</name>
<accession>A0A8S2H9R5</accession>
<reference evidence="2" key="1">
    <citation type="submission" date="2021-02" db="EMBL/GenBank/DDBJ databases">
        <authorList>
            <person name="Nowell W R."/>
        </authorList>
    </citation>
    <scope>NUCLEOTIDE SEQUENCE</scope>
</reference>
<dbReference type="AlphaFoldDB" id="A0A8S2H9R5"/>
<dbReference type="Proteomes" id="UP000677228">
    <property type="component" value="Unassembled WGS sequence"/>
</dbReference>
<sequence length="316" mass="37325">MLPLYYCDTLRVSDIPPTITCDTTKKLDNKNTKYDSYMCTQVMDDNEFLEEWLDFHLDVIGFKNICVINVGQPIWPNLTSKFNIVWMNKTARYQEFNLCRNCFEEIRPQDLLMVNDVDQYLNVRDSNYIYDNYDNYDGFYFADFKFGYKYEDTPDIVKHELLKTNVYRGPHPWLGEFHSKKLEELFNCSERGGWYSCGIASGKSMVKYGLATDFGVHYHKIPSRRISHVDFKNIRLKSTHKTLHVDFKKIRLNHYCVRTKQNGQEKAKKWNKVDDIQGIIDMNKYFTMIYDDTIIESKRMSEVTEICSLVGGPYGD</sequence>
<evidence type="ECO:0000313" key="1">
    <source>
        <dbReference type="EMBL" id="CAF0834163.1"/>
    </source>
</evidence>
<comment type="caution">
    <text evidence="2">The sequence shown here is derived from an EMBL/GenBank/DDBJ whole genome shotgun (WGS) entry which is preliminary data.</text>
</comment>
<protein>
    <recommendedName>
        <fullName evidence="4">Glycosyltransferase</fullName>
    </recommendedName>
</protein>
<dbReference type="Proteomes" id="UP000682733">
    <property type="component" value="Unassembled WGS sequence"/>
</dbReference>
<dbReference type="EMBL" id="CAJOBA010001876">
    <property type="protein sequence ID" value="CAF3618837.1"/>
    <property type="molecule type" value="Genomic_DNA"/>
</dbReference>
<dbReference type="EMBL" id="CAJNOK010001876">
    <property type="protein sequence ID" value="CAF0834163.1"/>
    <property type="molecule type" value="Genomic_DNA"/>
</dbReference>
<organism evidence="2 3">
    <name type="scientific">Didymodactylos carnosus</name>
    <dbReference type="NCBI Taxonomy" id="1234261"/>
    <lineage>
        <taxon>Eukaryota</taxon>
        <taxon>Metazoa</taxon>
        <taxon>Spiralia</taxon>
        <taxon>Gnathifera</taxon>
        <taxon>Rotifera</taxon>
        <taxon>Eurotatoria</taxon>
        <taxon>Bdelloidea</taxon>
        <taxon>Philodinida</taxon>
        <taxon>Philodinidae</taxon>
        <taxon>Didymodactylos</taxon>
    </lineage>
</organism>
<evidence type="ECO:0000313" key="3">
    <source>
        <dbReference type="Proteomes" id="UP000682733"/>
    </source>
</evidence>
<proteinExistence type="predicted"/>
<evidence type="ECO:0008006" key="4">
    <source>
        <dbReference type="Google" id="ProtNLM"/>
    </source>
</evidence>
<evidence type="ECO:0000313" key="2">
    <source>
        <dbReference type="EMBL" id="CAF3618837.1"/>
    </source>
</evidence>